<comment type="caution">
    <text evidence="1">The sequence shown here is derived from an EMBL/GenBank/DDBJ whole genome shotgun (WGS) entry which is preliminary data.</text>
</comment>
<keyword evidence="2" id="KW-1185">Reference proteome</keyword>
<dbReference type="EMBL" id="JAVDQX010000001">
    <property type="protein sequence ID" value="MDR6458403.1"/>
    <property type="molecule type" value="Genomic_DNA"/>
</dbReference>
<sequence length="42" mass="5039">MKEFIKDCLLFQSPDWQVRLIGCITWTCAIGWIVLVYEMFIK</sequence>
<gene>
    <name evidence="1" type="ORF">J2786_001496</name>
</gene>
<protein>
    <submittedName>
        <fullName evidence="1">Uncharacterized protein</fullName>
    </submittedName>
</protein>
<accession>A0ACC6J678</accession>
<dbReference type="Proteomes" id="UP001184833">
    <property type="component" value="Unassembled WGS sequence"/>
</dbReference>
<evidence type="ECO:0000313" key="1">
    <source>
        <dbReference type="EMBL" id="MDR6458403.1"/>
    </source>
</evidence>
<reference evidence="1" key="1">
    <citation type="submission" date="2023-07" db="EMBL/GenBank/DDBJ databases">
        <title>Sorghum-associated microbial communities from plants grown in Nebraska, USA.</title>
        <authorList>
            <person name="Schachtman D."/>
        </authorList>
    </citation>
    <scope>NUCLEOTIDE SEQUENCE</scope>
    <source>
        <strain evidence="1">DS2329</strain>
    </source>
</reference>
<name>A0ACC6J678_9FLAO</name>
<proteinExistence type="predicted"/>
<evidence type="ECO:0000313" key="2">
    <source>
        <dbReference type="Proteomes" id="UP001184833"/>
    </source>
</evidence>
<organism evidence="1 2">
    <name type="scientific">Chryseobacterium vietnamense</name>
    <dbReference type="NCBI Taxonomy" id="866785"/>
    <lineage>
        <taxon>Bacteria</taxon>
        <taxon>Pseudomonadati</taxon>
        <taxon>Bacteroidota</taxon>
        <taxon>Flavobacteriia</taxon>
        <taxon>Flavobacteriales</taxon>
        <taxon>Weeksellaceae</taxon>
        <taxon>Chryseobacterium group</taxon>
        <taxon>Chryseobacterium</taxon>
    </lineage>
</organism>